<dbReference type="Proteomes" id="UP000770015">
    <property type="component" value="Unassembled WGS sequence"/>
</dbReference>
<dbReference type="Pfam" id="PF13919">
    <property type="entry name" value="ASXH"/>
    <property type="match status" value="1"/>
</dbReference>
<organism evidence="3 4">
    <name type="scientific">Plectosphaerella plurivora</name>
    <dbReference type="NCBI Taxonomy" id="936078"/>
    <lineage>
        <taxon>Eukaryota</taxon>
        <taxon>Fungi</taxon>
        <taxon>Dikarya</taxon>
        <taxon>Ascomycota</taxon>
        <taxon>Pezizomycotina</taxon>
        <taxon>Sordariomycetes</taxon>
        <taxon>Hypocreomycetidae</taxon>
        <taxon>Glomerellales</taxon>
        <taxon>Plectosphaerellaceae</taxon>
        <taxon>Plectosphaerella</taxon>
    </lineage>
</organism>
<protein>
    <recommendedName>
        <fullName evidence="2">ASX DEUBAD domain-containing protein</fullName>
    </recommendedName>
</protein>
<gene>
    <name evidence="3" type="ORF">F5X68DRAFT_208493</name>
</gene>
<proteinExistence type="predicted"/>
<feature type="domain" description="ASX DEUBAD" evidence="2">
    <location>
        <begin position="2"/>
        <end position="101"/>
    </location>
</feature>
<keyword evidence="4" id="KW-1185">Reference proteome</keyword>
<reference evidence="3" key="1">
    <citation type="journal article" date="2021" name="Nat. Commun.">
        <title>Genetic determinants of endophytism in the Arabidopsis root mycobiome.</title>
        <authorList>
            <person name="Mesny F."/>
            <person name="Miyauchi S."/>
            <person name="Thiergart T."/>
            <person name="Pickel B."/>
            <person name="Atanasova L."/>
            <person name="Karlsson M."/>
            <person name="Huettel B."/>
            <person name="Barry K.W."/>
            <person name="Haridas S."/>
            <person name="Chen C."/>
            <person name="Bauer D."/>
            <person name="Andreopoulos W."/>
            <person name="Pangilinan J."/>
            <person name="LaButti K."/>
            <person name="Riley R."/>
            <person name="Lipzen A."/>
            <person name="Clum A."/>
            <person name="Drula E."/>
            <person name="Henrissat B."/>
            <person name="Kohler A."/>
            <person name="Grigoriev I.V."/>
            <person name="Martin F.M."/>
            <person name="Hacquard S."/>
        </authorList>
    </citation>
    <scope>NUCLEOTIDE SEQUENCE</scope>
    <source>
        <strain evidence="3">MPI-SDFR-AT-0117</strain>
    </source>
</reference>
<evidence type="ECO:0000256" key="1">
    <source>
        <dbReference type="SAM" id="MobiDB-lite"/>
    </source>
</evidence>
<accession>A0A9P9A7W9</accession>
<feature type="region of interest" description="Disordered" evidence="1">
    <location>
        <begin position="81"/>
        <end position="137"/>
    </location>
</feature>
<evidence type="ECO:0000313" key="3">
    <source>
        <dbReference type="EMBL" id="KAH6686194.1"/>
    </source>
</evidence>
<feature type="compositionally biased region" description="Acidic residues" evidence="1">
    <location>
        <begin position="111"/>
        <end position="137"/>
    </location>
</feature>
<dbReference type="AlphaFoldDB" id="A0A9P9A7W9"/>
<comment type="caution">
    <text evidence="3">The sequence shown here is derived from an EMBL/GenBank/DDBJ whole genome shotgun (WGS) entry which is preliminary data.</text>
</comment>
<evidence type="ECO:0000313" key="4">
    <source>
        <dbReference type="Proteomes" id="UP000770015"/>
    </source>
</evidence>
<evidence type="ECO:0000259" key="2">
    <source>
        <dbReference type="Pfam" id="PF13919"/>
    </source>
</evidence>
<dbReference type="EMBL" id="JAGSXJ010000013">
    <property type="protein sequence ID" value="KAH6686194.1"/>
    <property type="molecule type" value="Genomic_DNA"/>
</dbReference>
<dbReference type="InterPro" id="IPR028020">
    <property type="entry name" value="ASX_DEUBAD_dom"/>
</dbReference>
<sequence>MLCTSEAWDVLPIQDKADIIALMPQTIPVVPRTATSDSRPDALFLANSDNFNFDCGQYVDHLRNGQHDPRWILEAMDAHDQHNNGDFDSLIQEKFTHDWEEEWPTESKDGEDQEGEDGEGGEEVVNGEEGEQSDTNA</sequence>
<name>A0A9P9A7W9_9PEZI</name>
<dbReference type="OrthoDB" id="2289918at2759"/>